<keyword evidence="6" id="KW-1185">Reference proteome</keyword>
<dbReference type="HAMAP" id="MF_00271">
    <property type="entry name" value="ATP_synth_D_arch"/>
    <property type="match status" value="1"/>
</dbReference>
<reference evidence="5 6" key="1">
    <citation type="journal article" date="2019" name="ISME J.">
        <title>Isolation and characterization of a thermophilic sulfur- and iron-reducing thaumarchaeote from a terrestrial acidic hot spring.</title>
        <authorList>
            <person name="Kato S."/>
            <person name="Itoh T."/>
            <person name="Yuki M."/>
            <person name="Nagamori M."/>
            <person name="Ohnishi M."/>
            <person name="Uematsu K."/>
            <person name="Suzuki K."/>
            <person name="Takashina T."/>
            <person name="Ohkuma M."/>
        </authorList>
    </citation>
    <scope>NUCLEOTIDE SEQUENCE [LARGE SCALE GENOMIC DNA]</scope>
    <source>
        <strain evidence="5 6">NAS-02</strain>
    </source>
</reference>
<comment type="similarity">
    <text evidence="1 4">Belongs to the V-ATPase D subunit family.</text>
</comment>
<evidence type="ECO:0000313" key="5">
    <source>
        <dbReference type="EMBL" id="BBE41601.1"/>
    </source>
</evidence>
<dbReference type="GO" id="GO:0042777">
    <property type="term" value="P:proton motive force-driven plasma membrane ATP synthesis"/>
    <property type="evidence" value="ECO:0007669"/>
    <property type="project" value="UniProtKB-UniRule"/>
</dbReference>
<keyword evidence="4" id="KW-0472">Membrane</keyword>
<evidence type="ECO:0000313" key="6">
    <source>
        <dbReference type="Proteomes" id="UP000509448"/>
    </source>
</evidence>
<keyword evidence="3 4" id="KW-0406">Ion transport</keyword>
<dbReference type="AlphaFoldDB" id="A0A4P2VBW4"/>
<dbReference type="RefSeq" id="WP_174447930.1">
    <property type="nucleotide sequence ID" value="NZ_AP018732.1"/>
</dbReference>
<name>A0A4P2VBW4_9ARCH</name>
<evidence type="ECO:0000256" key="4">
    <source>
        <dbReference type="HAMAP-Rule" id="MF_00271"/>
    </source>
</evidence>
<dbReference type="Pfam" id="PF01813">
    <property type="entry name" value="ATP-synt_D"/>
    <property type="match status" value="1"/>
</dbReference>
<dbReference type="GO" id="GO:0016787">
    <property type="term" value="F:hydrolase activity"/>
    <property type="evidence" value="ECO:0007669"/>
    <property type="project" value="UniProtKB-KW"/>
</dbReference>
<dbReference type="Proteomes" id="UP000509448">
    <property type="component" value="Chromosome"/>
</dbReference>
<keyword evidence="4" id="KW-0066">ATP synthesis</keyword>
<evidence type="ECO:0000256" key="2">
    <source>
        <dbReference type="ARBA" id="ARBA00022448"/>
    </source>
</evidence>
<evidence type="ECO:0000256" key="1">
    <source>
        <dbReference type="ARBA" id="ARBA00005850"/>
    </source>
</evidence>
<dbReference type="EMBL" id="AP018732">
    <property type="protein sequence ID" value="BBE41601.1"/>
    <property type="molecule type" value="Genomic_DNA"/>
</dbReference>
<dbReference type="GO" id="GO:0046961">
    <property type="term" value="F:proton-transporting ATPase activity, rotational mechanism"/>
    <property type="evidence" value="ECO:0007669"/>
    <property type="project" value="InterPro"/>
</dbReference>
<proteinExistence type="inferred from homology"/>
<accession>A0A4P2VBW4</accession>
<dbReference type="InterPro" id="IPR002699">
    <property type="entry name" value="V_ATPase_D"/>
</dbReference>
<keyword evidence="5" id="KW-0378">Hydrolase</keyword>
<keyword evidence="2 4" id="KW-0813">Transport</keyword>
<dbReference type="GO" id="GO:0005886">
    <property type="term" value="C:plasma membrane"/>
    <property type="evidence" value="ECO:0007669"/>
    <property type="project" value="UniProtKB-SubCell"/>
</dbReference>
<comment type="subunit">
    <text evidence="4">Has multiple subunits with at least A(3), B(3), C, D, E, F, H, I and proteolipid K(x).</text>
</comment>
<dbReference type="GO" id="GO:0005524">
    <property type="term" value="F:ATP binding"/>
    <property type="evidence" value="ECO:0007669"/>
    <property type="project" value="UniProtKB-UniRule"/>
</dbReference>
<evidence type="ECO:0000256" key="3">
    <source>
        <dbReference type="ARBA" id="ARBA00023065"/>
    </source>
</evidence>
<sequence length="214" mass="24472">MSSLRNVQPTKLQLINLKRNVAVSRRIHKILEDKKEVLIRELNENVEKAKSIRHKLSEDLLGTYAHLLRAYVDMGSTKLDSIAGSSKARLDVDVKVKKVMDVRIPVLIMGSAGSAARYGVVDTSPELDEAVRRLSSSLADILKAAEVENTIFRIAAELKRTQRLINALEYIIIPRYEENIKFISMVLEEREREEFIRLKKLKYVIEERRSGVSE</sequence>
<keyword evidence="4" id="KW-0375">Hydrogen ion transport</keyword>
<comment type="function">
    <text evidence="4">Component of the A-type ATP synthase that produces ATP from ADP in the presence of a proton gradient across the membrane.</text>
</comment>
<dbReference type="KEGG" id="ccai:NAS2_0204"/>
<dbReference type="GO" id="GO:0046933">
    <property type="term" value="F:proton-transporting ATP synthase activity, rotational mechanism"/>
    <property type="evidence" value="ECO:0007669"/>
    <property type="project" value="UniProtKB-UniRule"/>
</dbReference>
<gene>
    <name evidence="4" type="primary">atpD</name>
    <name evidence="5" type="ORF">NAS2_0204</name>
</gene>
<dbReference type="Gene3D" id="1.10.287.3240">
    <property type="match status" value="1"/>
</dbReference>
<dbReference type="OrthoDB" id="117390at2157"/>
<dbReference type="GeneID" id="55584022"/>
<organism evidence="5 6">
    <name type="scientific">Conexivisphaera calida</name>
    <dbReference type="NCBI Taxonomy" id="1874277"/>
    <lineage>
        <taxon>Archaea</taxon>
        <taxon>Nitrososphaerota</taxon>
        <taxon>Conexivisphaeria</taxon>
        <taxon>Conexivisphaerales</taxon>
        <taxon>Conexivisphaeraceae</taxon>
        <taxon>Conexivisphaera</taxon>
    </lineage>
</organism>
<comment type="subcellular location">
    <subcellularLocation>
        <location evidence="4">Cell membrane</location>
        <topology evidence="4">Peripheral membrane protein</topology>
    </subcellularLocation>
</comment>
<protein>
    <recommendedName>
        <fullName evidence="4">A-type ATP synthase subunit D</fullName>
    </recommendedName>
</protein>
<dbReference type="NCBIfam" id="TIGR00309">
    <property type="entry name" value="V_ATPase_subD"/>
    <property type="match status" value="1"/>
</dbReference>
<dbReference type="PANTHER" id="PTHR11671">
    <property type="entry name" value="V-TYPE ATP SYNTHASE SUBUNIT D"/>
    <property type="match status" value="1"/>
</dbReference>
<keyword evidence="4" id="KW-1003">Cell membrane</keyword>